<comment type="cofactor">
    <cofactor evidence="1">
        <name>Ca(2+)</name>
        <dbReference type="ChEBI" id="CHEBI:29108"/>
    </cofactor>
</comment>
<evidence type="ECO:0000259" key="7">
    <source>
        <dbReference type="SMART" id="SM00560"/>
    </source>
</evidence>
<evidence type="ECO:0000313" key="8">
    <source>
        <dbReference type="EMBL" id="SDJ89531.1"/>
    </source>
</evidence>
<evidence type="ECO:0000313" key="9">
    <source>
        <dbReference type="Proteomes" id="UP000198510"/>
    </source>
</evidence>
<name>A0A1G8XGC1_9BACT</name>
<dbReference type="SMART" id="SM00560">
    <property type="entry name" value="LamGL"/>
    <property type="match status" value="2"/>
</dbReference>
<feature type="domain" description="LamG-like jellyroll fold" evidence="7">
    <location>
        <begin position="240"/>
        <end position="365"/>
    </location>
</feature>
<feature type="domain" description="LamG-like jellyroll fold" evidence="7">
    <location>
        <begin position="1689"/>
        <end position="1818"/>
    </location>
</feature>
<sequence>MKKYIYLILALLGGWQVFAQDGPYQIGPVGTSNREASLDNGQPPARIYIGSPLISSPQHYPVVVSDGDTNRVMAGMPYSIAFFPKVFDRSLFSSKGYYAEHVLLRWFIVSMEDRIKKILIYRKALGSTEDSTLVASLAGDASEWEDKLAEKGVLYKYTVFAKGIADDLRVPFINVLEGNGMAMPVATASGRVTFEGGTAVEGVTVRAEAEGDLAGKSLYLNGEDAYLRALYQSTKQELNQGFTWQAWVRPTGTGLGTLFSRGSGYELTYAPDLVKFRVGDKTLQLPITAPTDTFFHVSASYSVDSLYLSVRVSDEVVWRTATPAGTQPAASEDDYLMGRGAVQGQNHFEGYLDEVRLWNRALTDAEITRDYSRYITGKEKNLLAYWRFNEGIGVEFYDLARTGVNYHEYHGFIHKALWRDTVPLTGQLAFRGVTDAEGNYTIAGFPYETGGSLYKFTPMLDQHKFDPNQQLRFVSDDAAIINGLDFKDISSFTVSGTIRYRNSKFPVEGVSILIDGKAAVNQDGQLILSDNQGRFSVDVPIGPHSLRVNKNLHEFAHAGRFPHPTAQQDVPTFNFQEPLAGLEFIDHTLVKVAGRVTGGPVQAAKPLGFGQSTNNLGSTEIHLTSQKGFDLTLADSAVTYTDRHLSNTAEFKTRYVKVMPDAATGEFVAYLPPEKYTVTSVTGGNYTLIGNDNALSLDITSFLPQDETVEDTVQLKVKGVVSPDYPPFDSTHYLALYEYVRGDSTWTVGVDSFYFDKRQDFIHRVRPSITVTNQDGTSLFGDKEYAYKDVNLGSEATIPLIQGGAYTFGYPVFTQRTPYTLLAELYEEYVHSGTGAVDRVPVTDGKLEIVNNLAITTEKEVVTLDGRGRAKYTFKGGLPDISTNALNPALNYTKTLNITAVSGQNGALKTIWREGDPFRAYVFGGMPTGNNFVTTGPTEIVTILRDPPGSGSNASLAKGTSISTAKSWSVNNAFAQDGALTFNLGQEVKTFAGIGAGVITEFDYSNDVTIGLSAEEAWTSDRESVTTITTTQTWSTSDDADYVGHAGDVFVGYATNIIYGLSRNLQPIPTSQCQTCDGPEYNNYKLGLKNALRVSPEFGTSFLYTQGFIEEQLLPNLKEVRNSFLIYSSKPDTLQAQDKPLYISKVPLDDPRFGSDNHDESVWKEQAISSQKQWGNGPSYQIKLPAAWVSEGRSVNDTVHYYNRALDEWTYWLAKNEEEKVKATLEENLSFDGGASYSKTLATERSETSSRTFEWFVSPSVGVNFGQDFNGFGMAESLTLTYSRGGSDSETETEVETTEYNYTLADGESVATDYYSVDVMKPKDGFGPVFKVRGGASSCPFQGNYLTKYYRPGKFALDEATLQIEMPELQVEQALVADVPENRPAVFNLLLKNNSESRDDVIYILSVDEESNPYGAILEVDGANLAAGRGILVPAGVTLVKTLKLWKGRDDVMDYEDIKLRFASRCDDDISSEITVSAYFLPGCSDIAISQPRDQWVVNTNTLPAQTLTVTLDNYDRNYSAFHHVLFQYKPASSSQWITQMTFYNPNVVTPAEYAGITSAKQWINDVKIVHAWDMSSLPDRAYDIRAVSVCDLGSGATAETATDVLHGIKDVKRPKLFGTPQPADGILLVGDEISIQFDEPIEAGLLTPFNFSLKGVLNGTPLDHLVSVKLDGANDYVRIANGVDLHNRSFTVEFWLKRDELNRESVVFSKGSAESDAFEVGFTADNRLFMRFNGEEKRTTALFNDQEWHHYAVTYDVLKKTTQAYCDDRAVLENVPVAADYRGAGGITVGKSVWQAPTALRGNVHDLRIWTKALPLGDVYARMFSLLNGSEVGLAGYWPLDEAFGTLGNDKARYRHAHLFAGWEVLPRGRALALDGTGALEINTGSTVILSNEMDYSLEFWFKARPGQTATTLFSSGKGDGTDQLHDPAYSVSVGFNEAGKLRVLNNGFAFAQQNGVDYRDDNWHHFTLSLSRSANATMLVDAQQVATTASVNFGGLTGTTMWVGARGYRNDQGTKVQDQYFEGVIDEVRLWKLARRQAQVALDWTSKLSGTEKGLVAYYPFEYYKTEAGIRILEGTLADQWQNPYGPNGGQAVVSGGASVGTEAANLRDVRPLQAVDFDWAVNEDKIIITPAARMAKAIDKTILEIIVEGVEDKFENRLASPVAWTAYVDRNLLKWSDDQLTFEKPLYAPMQFTVEITNHGGTQQRFSLENLPPWLTAQPSAGEIAPLSSQAVRFTVNEGLNTGYFGEDIYLRSDFGADEKLHIDLRVFAEEPAWAVDPADYQYSMNMVAQLEIDGILSSDVYDRVGVFVGDECRGVADLQYIEAYDLYEVFLDIYSNQESGETVEFRVWNADEATEHRDVQPILTFTSNQVLGTPRQPEKIRAGATYVQSMHFNPGWNWVSFNLDAPLLSSVQQTLTTVAAQVGDQAKGQTTVDIFTPGIGWSGTLSGQGGFRNGQMYMVKLQQGGDIQLVGRGINPDLSIPIRTGWNWIGVNPRFNLTVNEAFANFNPQSGDMVKSQFAFAVYDDNLGWTGSLRYLKPGLGYMFRSAQPGALVYPAQSALTQTGDRLVALEQTDVPTFWQYPYTQSVIAWTAEAVEGHTYRLEAWAGATLRGVTTRQQVAGSPLYFLTVHGEQNGETIRFRLIDETDDLAFAVQETLPFASDELRGTLEEPFALTVQDLVTHLPEQRLDARLYPNPFRQNVQIEVPKTGLYPPQIHVTDLLGRVLTTLNVQEGTSGWEAVWEAQPQPAGMYLIVVEHEGQQQVYKVTKQ</sequence>
<keyword evidence="3 6" id="KW-0732">Signal</keyword>
<dbReference type="Proteomes" id="UP000198510">
    <property type="component" value="Unassembled WGS sequence"/>
</dbReference>
<evidence type="ECO:0000256" key="6">
    <source>
        <dbReference type="SAM" id="SignalP"/>
    </source>
</evidence>
<dbReference type="STRING" id="1075417.SAMN05421823_101357"/>
<dbReference type="InterPro" id="IPR006558">
    <property type="entry name" value="LamG-like"/>
</dbReference>
<dbReference type="InterPro" id="IPR026444">
    <property type="entry name" value="Secre_tail"/>
</dbReference>
<dbReference type="GO" id="GO:0046872">
    <property type="term" value="F:metal ion binding"/>
    <property type="evidence" value="ECO:0007669"/>
    <property type="project" value="UniProtKB-KW"/>
</dbReference>
<dbReference type="RefSeq" id="WP_176955863.1">
    <property type="nucleotide sequence ID" value="NZ_FNFO01000001.1"/>
</dbReference>
<reference evidence="8 9" key="1">
    <citation type="submission" date="2016-10" db="EMBL/GenBank/DDBJ databases">
        <authorList>
            <person name="de Groot N.N."/>
        </authorList>
    </citation>
    <scope>NUCLEOTIDE SEQUENCE [LARGE SCALE GENOMIC DNA]</scope>
    <source>
        <strain evidence="8 9">DSM 25186</strain>
    </source>
</reference>
<keyword evidence="9" id="KW-1185">Reference proteome</keyword>
<dbReference type="GO" id="GO:0005975">
    <property type="term" value="P:carbohydrate metabolic process"/>
    <property type="evidence" value="ECO:0007669"/>
    <property type="project" value="UniProtKB-ARBA"/>
</dbReference>
<evidence type="ECO:0000256" key="4">
    <source>
        <dbReference type="ARBA" id="ARBA00022837"/>
    </source>
</evidence>
<feature type="chain" id="PRO_5011574945" evidence="6">
    <location>
        <begin position="20"/>
        <end position="2773"/>
    </location>
</feature>
<dbReference type="Pfam" id="PF13385">
    <property type="entry name" value="Laminin_G_3"/>
    <property type="match status" value="3"/>
</dbReference>
<proteinExistence type="predicted"/>
<protein>
    <submittedName>
        <fullName evidence="8">Por secretion system C-terminal sorting domain-containing protein</fullName>
    </submittedName>
</protein>
<dbReference type="Gene3D" id="2.60.120.200">
    <property type="match status" value="3"/>
</dbReference>
<dbReference type="SUPFAM" id="SSF49899">
    <property type="entry name" value="Concanavalin A-like lectins/glucanases"/>
    <property type="match status" value="3"/>
</dbReference>
<dbReference type="NCBIfam" id="TIGR04183">
    <property type="entry name" value="Por_Secre_tail"/>
    <property type="match status" value="1"/>
</dbReference>
<keyword evidence="2" id="KW-0479">Metal-binding</keyword>
<gene>
    <name evidence="8" type="ORF">SAMN05421823_101357</name>
</gene>
<feature type="signal peptide" evidence="6">
    <location>
        <begin position="1"/>
        <end position="19"/>
    </location>
</feature>
<organism evidence="8 9">
    <name type="scientific">Catalinimonas alkaloidigena</name>
    <dbReference type="NCBI Taxonomy" id="1075417"/>
    <lineage>
        <taxon>Bacteria</taxon>
        <taxon>Pseudomonadati</taxon>
        <taxon>Bacteroidota</taxon>
        <taxon>Cytophagia</taxon>
        <taxon>Cytophagales</taxon>
        <taxon>Catalimonadaceae</taxon>
        <taxon>Catalinimonas</taxon>
    </lineage>
</organism>
<dbReference type="EMBL" id="FNFO01000001">
    <property type="protein sequence ID" value="SDJ89531.1"/>
    <property type="molecule type" value="Genomic_DNA"/>
</dbReference>
<evidence type="ECO:0000256" key="5">
    <source>
        <dbReference type="ARBA" id="ARBA00023157"/>
    </source>
</evidence>
<evidence type="ECO:0000256" key="2">
    <source>
        <dbReference type="ARBA" id="ARBA00022723"/>
    </source>
</evidence>
<dbReference type="InterPro" id="IPR013320">
    <property type="entry name" value="ConA-like_dom_sf"/>
</dbReference>
<dbReference type="InterPro" id="IPR051360">
    <property type="entry name" value="Neuronal_Pentraxin_Related"/>
</dbReference>
<evidence type="ECO:0000256" key="3">
    <source>
        <dbReference type="ARBA" id="ARBA00022729"/>
    </source>
</evidence>
<dbReference type="PANTHER" id="PTHR19277">
    <property type="entry name" value="PENTRAXIN"/>
    <property type="match status" value="1"/>
</dbReference>
<dbReference type="PANTHER" id="PTHR19277:SF125">
    <property type="entry name" value="B6"/>
    <property type="match status" value="1"/>
</dbReference>
<evidence type="ECO:0000256" key="1">
    <source>
        <dbReference type="ARBA" id="ARBA00001913"/>
    </source>
</evidence>
<keyword evidence="4" id="KW-0106">Calcium</keyword>
<keyword evidence="5" id="KW-1015">Disulfide bond</keyword>
<dbReference type="GO" id="GO:0004553">
    <property type="term" value="F:hydrolase activity, hydrolyzing O-glycosyl compounds"/>
    <property type="evidence" value="ECO:0007669"/>
    <property type="project" value="UniProtKB-ARBA"/>
</dbReference>
<accession>A0A1G8XGC1</accession>